<feature type="domain" description="Histidine kinase/HSP90-like ATPase" evidence="10">
    <location>
        <begin position="297"/>
        <end position="378"/>
    </location>
</feature>
<dbReference type="InterPro" id="IPR036890">
    <property type="entry name" value="HATPase_C_sf"/>
</dbReference>
<feature type="transmembrane region" description="Helical" evidence="9">
    <location>
        <begin position="135"/>
        <end position="154"/>
    </location>
</feature>
<evidence type="ECO:0000256" key="5">
    <source>
        <dbReference type="ARBA" id="ARBA00022741"/>
    </source>
</evidence>
<dbReference type="Gene3D" id="1.20.5.1930">
    <property type="match status" value="1"/>
</dbReference>
<keyword evidence="8" id="KW-0902">Two-component regulatory system</keyword>
<comment type="caution">
    <text evidence="12">The sequence shown here is derived from an EMBL/GenBank/DDBJ whole genome shotgun (WGS) entry which is preliminary data.</text>
</comment>
<keyword evidence="4" id="KW-0808">Transferase</keyword>
<keyword evidence="6 12" id="KW-0418">Kinase</keyword>
<dbReference type="EC" id="2.7.13.3" evidence="2"/>
<proteinExistence type="predicted"/>
<dbReference type="Pfam" id="PF07730">
    <property type="entry name" value="HisKA_3"/>
    <property type="match status" value="1"/>
</dbReference>
<keyword evidence="9" id="KW-1133">Transmembrane helix</keyword>
<evidence type="ECO:0000259" key="11">
    <source>
        <dbReference type="Pfam" id="PF07730"/>
    </source>
</evidence>
<gene>
    <name evidence="12" type="ORF">KCQ71_01900</name>
</gene>
<keyword evidence="9" id="KW-0472">Membrane</keyword>
<feature type="domain" description="Signal transduction histidine kinase subgroup 3 dimerisation and phosphoacceptor" evidence="11">
    <location>
        <begin position="185"/>
        <end position="247"/>
    </location>
</feature>
<evidence type="ECO:0000313" key="13">
    <source>
        <dbReference type="Proteomes" id="UP000826651"/>
    </source>
</evidence>
<evidence type="ECO:0000256" key="8">
    <source>
        <dbReference type="ARBA" id="ARBA00023012"/>
    </source>
</evidence>
<evidence type="ECO:0000259" key="10">
    <source>
        <dbReference type="Pfam" id="PF02518"/>
    </source>
</evidence>
<comment type="catalytic activity">
    <reaction evidence="1">
        <text>ATP + protein L-histidine = ADP + protein N-phospho-L-histidine.</text>
        <dbReference type="EC" id="2.7.13.3"/>
    </reaction>
</comment>
<name>A0ABS7S6F5_9MICO</name>
<evidence type="ECO:0000256" key="4">
    <source>
        <dbReference type="ARBA" id="ARBA00022679"/>
    </source>
</evidence>
<accession>A0ABS7S6F5</accession>
<evidence type="ECO:0000256" key="6">
    <source>
        <dbReference type="ARBA" id="ARBA00022777"/>
    </source>
</evidence>
<protein>
    <recommendedName>
        <fullName evidence="2">histidine kinase</fullName>
        <ecNumber evidence="2">2.7.13.3</ecNumber>
    </recommendedName>
</protein>
<dbReference type="CDD" id="cd16917">
    <property type="entry name" value="HATPase_UhpB-NarQ-NarX-like"/>
    <property type="match status" value="1"/>
</dbReference>
<feature type="transmembrane region" description="Helical" evidence="9">
    <location>
        <begin position="17"/>
        <end position="37"/>
    </location>
</feature>
<dbReference type="GO" id="GO:0016301">
    <property type="term" value="F:kinase activity"/>
    <property type="evidence" value="ECO:0007669"/>
    <property type="project" value="UniProtKB-KW"/>
</dbReference>
<evidence type="ECO:0000256" key="3">
    <source>
        <dbReference type="ARBA" id="ARBA00022553"/>
    </source>
</evidence>
<dbReference type="Gene3D" id="3.30.565.10">
    <property type="entry name" value="Histidine kinase-like ATPase, C-terminal domain"/>
    <property type="match status" value="1"/>
</dbReference>
<evidence type="ECO:0000256" key="9">
    <source>
        <dbReference type="SAM" id="Phobius"/>
    </source>
</evidence>
<evidence type="ECO:0000256" key="2">
    <source>
        <dbReference type="ARBA" id="ARBA00012438"/>
    </source>
</evidence>
<dbReference type="RefSeq" id="WP_223402248.1">
    <property type="nucleotide sequence ID" value="NZ_JAGSHT010000002.1"/>
</dbReference>
<feature type="transmembrane region" description="Helical" evidence="9">
    <location>
        <begin position="49"/>
        <end position="64"/>
    </location>
</feature>
<dbReference type="InterPro" id="IPR003594">
    <property type="entry name" value="HATPase_dom"/>
</dbReference>
<keyword evidence="13" id="KW-1185">Reference proteome</keyword>
<dbReference type="Pfam" id="PF02518">
    <property type="entry name" value="HATPase_c"/>
    <property type="match status" value="1"/>
</dbReference>
<keyword evidence="5" id="KW-0547">Nucleotide-binding</keyword>
<dbReference type="PANTHER" id="PTHR24421">
    <property type="entry name" value="NITRATE/NITRITE SENSOR PROTEIN NARX-RELATED"/>
    <property type="match status" value="1"/>
</dbReference>
<keyword evidence="9" id="KW-0812">Transmembrane</keyword>
<feature type="transmembrane region" description="Helical" evidence="9">
    <location>
        <begin position="71"/>
        <end position="89"/>
    </location>
</feature>
<evidence type="ECO:0000256" key="7">
    <source>
        <dbReference type="ARBA" id="ARBA00022840"/>
    </source>
</evidence>
<dbReference type="Proteomes" id="UP000826651">
    <property type="component" value="Unassembled WGS sequence"/>
</dbReference>
<dbReference type="SUPFAM" id="SSF55874">
    <property type="entry name" value="ATPase domain of HSP90 chaperone/DNA topoisomerase II/histidine kinase"/>
    <property type="match status" value="1"/>
</dbReference>
<keyword evidence="3" id="KW-0597">Phosphoprotein</keyword>
<reference evidence="12 13" key="1">
    <citation type="submission" date="2021-04" db="EMBL/GenBank/DDBJ databases">
        <title>Ruania sp. nov., isolated from sandy soil of mangrove forest.</title>
        <authorList>
            <person name="Ge X."/>
            <person name="Huang R."/>
            <person name="Liu W."/>
        </authorList>
    </citation>
    <scope>NUCLEOTIDE SEQUENCE [LARGE SCALE GENOMIC DNA]</scope>
    <source>
        <strain evidence="12 13">N2-46</strain>
    </source>
</reference>
<feature type="transmembrane region" description="Helical" evidence="9">
    <location>
        <begin position="95"/>
        <end position="123"/>
    </location>
</feature>
<organism evidence="12 13">
    <name type="scientific">Occultella gossypii</name>
    <dbReference type="NCBI Taxonomy" id="2800820"/>
    <lineage>
        <taxon>Bacteria</taxon>
        <taxon>Bacillati</taxon>
        <taxon>Actinomycetota</taxon>
        <taxon>Actinomycetes</taxon>
        <taxon>Micrococcales</taxon>
        <taxon>Ruaniaceae</taxon>
        <taxon>Occultella</taxon>
    </lineage>
</organism>
<dbReference type="EMBL" id="JAGSHT010000002">
    <property type="protein sequence ID" value="MBZ2194891.1"/>
    <property type="molecule type" value="Genomic_DNA"/>
</dbReference>
<sequence length="383" mass="40384">MTWAWDEQTRLRRGRRAAVFGPVAIAVVAVFGTFGAWHNQPDARPPGPLGVLLVLAGPAALLAARRRPRTVLVAVLAITLTYLALDFPYGPVLLALGAAVIVTVVSGHRAFAWLLAGVALLGAQLIRVGLRDEGFSWFGLTATMAWGLIVLGVGELIRLNRARQAEWRRARAEAQRRRASEDQLRVARELHDVVAHHMSLINVQAGVALHLVDRRPEQVELALTTIKDASKEALTELRALIGVLRAEGEDAPRAPAADLAGLAPLINRASQAGVSTTLEVAGDLDEVPAAVGAAGFRIIQEAITNVVRHSGATRARVRVTVGTGTLDLSVTDNGRGPGADPVPGNGLRGMTERATAVGGTVRLDEGPDGGAALVAHLPWGTDS</sequence>
<dbReference type="InterPro" id="IPR050482">
    <property type="entry name" value="Sensor_HK_TwoCompSys"/>
</dbReference>
<evidence type="ECO:0000313" key="12">
    <source>
        <dbReference type="EMBL" id="MBZ2194891.1"/>
    </source>
</evidence>
<dbReference type="InterPro" id="IPR011712">
    <property type="entry name" value="Sig_transdc_His_kin_sub3_dim/P"/>
</dbReference>
<keyword evidence="7" id="KW-0067">ATP-binding</keyword>
<evidence type="ECO:0000256" key="1">
    <source>
        <dbReference type="ARBA" id="ARBA00000085"/>
    </source>
</evidence>
<dbReference type="PANTHER" id="PTHR24421:SF10">
    <property type="entry name" value="NITRATE_NITRITE SENSOR PROTEIN NARQ"/>
    <property type="match status" value="1"/>
</dbReference>